<dbReference type="AlphaFoldDB" id="A0A1G5DFM5"/>
<proteinExistence type="predicted"/>
<protein>
    <submittedName>
        <fullName evidence="1">Uncharacterized protein</fullName>
    </submittedName>
</protein>
<dbReference type="EMBL" id="FMUX01000004">
    <property type="protein sequence ID" value="SCY13268.1"/>
    <property type="molecule type" value="Genomic_DNA"/>
</dbReference>
<evidence type="ECO:0000313" key="2">
    <source>
        <dbReference type="Proteomes" id="UP000198870"/>
    </source>
</evidence>
<keyword evidence="2" id="KW-1185">Reference proteome</keyword>
<dbReference type="RefSeq" id="WP_092209903.1">
    <property type="nucleotide sequence ID" value="NZ_FMUX01000004.1"/>
</dbReference>
<reference evidence="1 2" key="1">
    <citation type="submission" date="2016-10" db="EMBL/GenBank/DDBJ databases">
        <authorList>
            <person name="de Groot N.N."/>
        </authorList>
    </citation>
    <scope>NUCLEOTIDE SEQUENCE [LARGE SCALE GENOMIC DNA]</scope>
    <source>
        <strain evidence="1 2">AA1</strain>
    </source>
</reference>
<dbReference type="STRING" id="419481.SAMN05216233_104152"/>
<sequence length="54" mass="6455">MDVIKNRYKREAVEVHCPQCKRSQIIYLPDEKMPDCPVCRKKMIIKEVLTEGKY</sequence>
<evidence type="ECO:0000313" key="1">
    <source>
        <dbReference type="EMBL" id="SCY13268.1"/>
    </source>
</evidence>
<gene>
    <name evidence="1" type="ORF">SAMN05216233_104152</name>
</gene>
<accession>A0A1G5DFM5</accession>
<name>A0A1G5DFM5_9BACT</name>
<dbReference type="Proteomes" id="UP000198870">
    <property type="component" value="Unassembled WGS sequence"/>
</dbReference>
<organism evidence="1 2">
    <name type="scientific">Desulfoluna spongiiphila</name>
    <dbReference type="NCBI Taxonomy" id="419481"/>
    <lineage>
        <taxon>Bacteria</taxon>
        <taxon>Pseudomonadati</taxon>
        <taxon>Thermodesulfobacteriota</taxon>
        <taxon>Desulfobacteria</taxon>
        <taxon>Desulfobacterales</taxon>
        <taxon>Desulfolunaceae</taxon>
        <taxon>Desulfoluna</taxon>
    </lineage>
</organism>